<dbReference type="EMBL" id="KN825243">
    <property type="protein sequence ID" value="KIK92797.1"/>
    <property type="molecule type" value="Genomic_DNA"/>
</dbReference>
<organism evidence="1 2">
    <name type="scientific">Paxillus rubicundulus Ve08.2h10</name>
    <dbReference type="NCBI Taxonomy" id="930991"/>
    <lineage>
        <taxon>Eukaryota</taxon>
        <taxon>Fungi</taxon>
        <taxon>Dikarya</taxon>
        <taxon>Basidiomycota</taxon>
        <taxon>Agaricomycotina</taxon>
        <taxon>Agaricomycetes</taxon>
        <taxon>Agaricomycetidae</taxon>
        <taxon>Boletales</taxon>
        <taxon>Paxilineae</taxon>
        <taxon>Paxillaceae</taxon>
        <taxon>Paxillus</taxon>
    </lineage>
</organism>
<reference evidence="2" key="2">
    <citation type="submission" date="2015-01" db="EMBL/GenBank/DDBJ databases">
        <title>Evolutionary Origins and Diversification of the Mycorrhizal Mutualists.</title>
        <authorList>
            <consortium name="DOE Joint Genome Institute"/>
            <consortium name="Mycorrhizal Genomics Consortium"/>
            <person name="Kohler A."/>
            <person name="Kuo A."/>
            <person name="Nagy L.G."/>
            <person name="Floudas D."/>
            <person name="Copeland A."/>
            <person name="Barry K.W."/>
            <person name="Cichocki N."/>
            <person name="Veneault-Fourrey C."/>
            <person name="LaButti K."/>
            <person name="Lindquist E.A."/>
            <person name="Lipzen A."/>
            <person name="Lundell T."/>
            <person name="Morin E."/>
            <person name="Murat C."/>
            <person name="Riley R."/>
            <person name="Ohm R."/>
            <person name="Sun H."/>
            <person name="Tunlid A."/>
            <person name="Henrissat B."/>
            <person name="Grigoriev I.V."/>
            <person name="Hibbett D.S."/>
            <person name="Martin F."/>
        </authorList>
    </citation>
    <scope>NUCLEOTIDE SEQUENCE [LARGE SCALE GENOMIC DNA]</scope>
    <source>
        <strain evidence="2">Ve08.2h10</strain>
    </source>
</reference>
<dbReference type="Proteomes" id="UP000054538">
    <property type="component" value="Unassembled WGS sequence"/>
</dbReference>
<accession>A0A0D0D7C3</accession>
<dbReference type="HOGENOM" id="CLU_1778087_0_0_1"/>
<reference evidence="1 2" key="1">
    <citation type="submission" date="2014-04" db="EMBL/GenBank/DDBJ databases">
        <authorList>
            <consortium name="DOE Joint Genome Institute"/>
            <person name="Kuo A."/>
            <person name="Kohler A."/>
            <person name="Jargeat P."/>
            <person name="Nagy L.G."/>
            <person name="Floudas D."/>
            <person name="Copeland A."/>
            <person name="Barry K.W."/>
            <person name="Cichocki N."/>
            <person name="Veneault-Fourrey C."/>
            <person name="LaButti K."/>
            <person name="Lindquist E.A."/>
            <person name="Lipzen A."/>
            <person name="Lundell T."/>
            <person name="Morin E."/>
            <person name="Murat C."/>
            <person name="Sun H."/>
            <person name="Tunlid A."/>
            <person name="Henrissat B."/>
            <person name="Grigoriev I.V."/>
            <person name="Hibbett D.S."/>
            <person name="Martin F."/>
            <person name="Nordberg H.P."/>
            <person name="Cantor M.N."/>
            <person name="Hua S.X."/>
        </authorList>
    </citation>
    <scope>NUCLEOTIDE SEQUENCE [LARGE SCALE GENOMIC DNA]</scope>
    <source>
        <strain evidence="1 2">Ve08.2h10</strain>
    </source>
</reference>
<proteinExistence type="predicted"/>
<sequence>MEEPEEKLQLQTWRTNAMNSGHHLPAALPGMFHCKWCLSATVQPRWGQHLPCHSLTFSDLAWSVLPCTSLHPKLSPRHSFVTLPSSPLLATAELSPSLGSPHQRERNTILHKECCGASPRGQRAMHNHCCKLRYNQCMITTLWPPG</sequence>
<name>A0A0D0D7C3_9AGAM</name>
<dbReference type="AlphaFoldDB" id="A0A0D0D7C3"/>
<dbReference type="InParanoid" id="A0A0D0D7C3"/>
<gene>
    <name evidence="1" type="ORF">PAXRUDRAFT_554960</name>
</gene>
<protein>
    <submittedName>
        <fullName evidence="1">Unplaced genomic scaffold scaffold_421, whole genome shotgun sequence</fullName>
    </submittedName>
</protein>
<evidence type="ECO:0000313" key="1">
    <source>
        <dbReference type="EMBL" id="KIK92797.1"/>
    </source>
</evidence>
<evidence type="ECO:0000313" key="2">
    <source>
        <dbReference type="Proteomes" id="UP000054538"/>
    </source>
</evidence>
<keyword evidence="2" id="KW-1185">Reference proteome</keyword>